<dbReference type="PANTHER" id="PTHR11122:SF13">
    <property type="entry name" value="GLUCOSE-6-PHOSPHATE 1-EPIMERASE"/>
    <property type="match status" value="1"/>
</dbReference>
<protein>
    <recommendedName>
        <fullName evidence="4">Putative glucose-6-phosphate 1-epimerase</fullName>
        <ecNumber evidence="4">5.1.3.15</ecNumber>
    </recommendedName>
</protein>
<dbReference type="AlphaFoldDB" id="A0A4Q9H0X9"/>
<dbReference type="InterPro" id="IPR014718">
    <property type="entry name" value="GH-type_carb-bd"/>
</dbReference>
<dbReference type="RefSeq" id="WP_130967223.1">
    <property type="nucleotide sequence ID" value="NZ_SIXI01000002.1"/>
</dbReference>
<feature type="active site" evidence="5">
    <location>
        <position position="169"/>
    </location>
</feature>
<comment type="catalytic activity">
    <reaction evidence="1">
        <text>alpha-D-glucose 6-phosphate = beta-D-glucose 6-phosphate</text>
        <dbReference type="Rhea" id="RHEA:16249"/>
        <dbReference type="ChEBI" id="CHEBI:58225"/>
        <dbReference type="ChEBI" id="CHEBI:58247"/>
        <dbReference type="EC" id="5.1.3.15"/>
    </reaction>
</comment>
<dbReference type="GO" id="GO:0030246">
    <property type="term" value="F:carbohydrate binding"/>
    <property type="evidence" value="ECO:0007669"/>
    <property type="project" value="UniProtKB-UniRule"/>
</dbReference>
<dbReference type="SUPFAM" id="SSF74650">
    <property type="entry name" value="Galactose mutarotase-like"/>
    <property type="match status" value="1"/>
</dbReference>
<organism evidence="6 7">
    <name type="scientific">Aquabacterium lacunae</name>
    <dbReference type="NCBI Taxonomy" id="2528630"/>
    <lineage>
        <taxon>Bacteria</taxon>
        <taxon>Pseudomonadati</taxon>
        <taxon>Pseudomonadota</taxon>
        <taxon>Betaproteobacteria</taxon>
        <taxon>Burkholderiales</taxon>
        <taxon>Aquabacterium</taxon>
    </lineage>
</organism>
<dbReference type="PANTHER" id="PTHR11122">
    <property type="entry name" value="APOSPORY-ASSOCIATED PROTEIN C-RELATED"/>
    <property type="match status" value="1"/>
</dbReference>
<evidence type="ECO:0000256" key="2">
    <source>
        <dbReference type="ARBA" id="ARBA00005866"/>
    </source>
</evidence>
<dbReference type="InterPro" id="IPR008183">
    <property type="entry name" value="Aldose_1/G6P_1-epimerase"/>
</dbReference>
<evidence type="ECO:0000256" key="3">
    <source>
        <dbReference type="ARBA" id="ARBA00023235"/>
    </source>
</evidence>
<dbReference type="GO" id="GO:0047938">
    <property type="term" value="F:glucose-6-phosphate 1-epimerase activity"/>
    <property type="evidence" value="ECO:0007669"/>
    <property type="project" value="UniProtKB-UniRule"/>
</dbReference>
<proteinExistence type="inferred from homology"/>
<dbReference type="EMBL" id="SIXI01000002">
    <property type="protein sequence ID" value="TBO32959.1"/>
    <property type="molecule type" value="Genomic_DNA"/>
</dbReference>
<keyword evidence="3 4" id="KW-0413">Isomerase</keyword>
<dbReference type="GO" id="GO:0005737">
    <property type="term" value="C:cytoplasm"/>
    <property type="evidence" value="ECO:0007669"/>
    <property type="project" value="TreeGrafter"/>
</dbReference>
<comment type="similarity">
    <text evidence="2 4">Belongs to the glucose-6-phosphate 1-epimerase family.</text>
</comment>
<evidence type="ECO:0000313" key="6">
    <source>
        <dbReference type="EMBL" id="TBO32959.1"/>
    </source>
</evidence>
<dbReference type="EC" id="5.1.3.15" evidence="4"/>
<feature type="active site" evidence="5">
    <location>
        <position position="270"/>
    </location>
</feature>
<evidence type="ECO:0000256" key="5">
    <source>
        <dbReference type="PIRSR" id="PIRSR016020-1"/>
    </source>
</evidence>
<accession>A0A4Q9H0X9</accession>
<reference evidence="6 7" key="1">
    <citation type="submission" date="2019-02" db="EMBL/GenBank/DDBJ databases">
        <title>Aquabacterium sp. strain KMB7.</title>
        <authorList>
            <person name="Chen W.-M."/>
        </authorList>
    </citation>
    <scope>NUCLEOTIDE SEQUENCE [LARGE SCALE GENOMIC DNA]</scope>
    <source>
        <strain evidence="6 7">KMB7</strain>
    </source>
</reference>
<comment type="caution">
    <text evidence="6">The sequence shown here is derived from an EMBL/GenBank/DDBJ whole genome shotgun (WGS) entry which is preliminary data.</text>
</comment>
<evidence type="ECO:0000256" key="4">
    <source>
        <dbReference type="PIRNR" id="PIRNR016020"/>
    </source>
</evidence>
<evidence type="ECO:0000256" key="1">
    <source>
        <dbReference type="ARBA" id="ARBA00001096"/>
    </source>
</evidence>
<keyword evidence="7" id="KW-1185">Reference proteome</keyword>
<dbReference type="PIRSF" id="PIRSF016020">
    <property type="entry name" value="PHexose_mutarotase"/>
    <property type="match status" value="1"/>
</dbReference>
<dbReference type="InterPro" id="IPR011013">
    <property type="entry name" value="Gal_mutarotase_sf_dom"/>
</dbReference>
<name>A0A4Q9H0X9_9BURK</name>
<dbReference type="GO" id="GO:0005975">
    <property type="term" value="P:carbohydrate metabolic process"/>
    <property type="evidence" value="ECO:0007669"/>
    <property type="project" value="InterPro"/>
</dbReference>
<evidence type="ECO:0000313" key="7">
    <source>
        <dbReference type="Proteomes" id="UP000292120"/>
    </source>
</evidence>
<dbReference type="Gene3D" id="2.70.98.10">
    <property type="match status" value="1"/>
</dbReference>
<sequence length="296" mass="32287">MSTAEVLNSQPFVEPVTLEGQPGLTLGLPDGSRATVLLHGAHVLSWQAAGWGEQLYLSPAAGLASLQSGQAIRGGVPVIFPQFELKGPDTSLPRHGLARQRAWTLDSQQVGRDHALVTLLLSDDPITRAYWPHGFALELTVSLAPHRLDLELHATNTGDTPWPFSAALHTYLAVSELTQVRLQGLEGCHFQDAVTGGEHIEDHPEKRFAGEMDRIYAQVPRSLLLRDGPRRLTLESEGFEDAVVWNPGPDKCAALKDMPAEGWREMLCVEAAQVVNPPMLQPGESWTGRQSLVLPD</sequence>
<dbReference type="Pfam" id="PF01263">
    <property type="entry name" value="Aldose_epim"/>
    <property type="match status" value="1"/>
</dbReference>
<dbReference type="CDD" id="cd09020">
    <property type="entry name" value="D-hex-6-P-epi_like"/>
    <property type="match status" value="1"/>
</dbReference>
<dbReference type="OrthoDB" id="9790727at2"/>
<dbReference type="InterPro" id="IPR025532">
    <property type="entry name" value="G6P_1-epimerase"/>
</dbReference>
<dbReference type="Proteomes" id="UP000292120">
    <property type="component" value="Unassembled WGS sequence"/>
</dbReference>
<gene>
    <name evidence="6" type="ORF">EYS42_07315</name>
</gene>